<gene>
    <name evidence="1" type="ORF">BDM02DRAFT_3118393</name>
</gene>
<reference evidence="1" key="1">
    <citation type="submission" date="2019-10" db="EMBL/GenBank/DDBJ databases">
        <authorList>
            <consortium name="DOE Joint Genome Institute"/>
            <person name="Kuo A."/>
            <person name="Miyauchi S."/>
            <person name="Kiss E."/>
            <person name="Drula E."/>
            <person name="Kohler A."/>
            <person name="Sanchez-Garcia M."/>
            <person name="Andreopoulos B."/>
            <person name="Barry K.W."/>
            <person name="Bonito G."/>
            <person name="Buee M."/>
            <person name="Carver A."/>
            <person name="Chen C."/>
            <person name="Cichocki N."/>
            <person name="Clum A."/>
            <person name="Culley D."/>
            <person name="Crous P.W."/>
            <person name="Fauchery L."/>
            <person name="Girlanda M."/>
            <person name="Hayes R."/>
            <person name="Keri Z."/>
            <person name="Labutti K."/>
            <person name="Lipzen A."/>
            <person name="Lombard V."/>
            <person name="Magnuson J."/>
            <person name="Maillard F."/>
            <person name="Morin E."/>
            <person name="Murat C."/>
            <person name="Nolan M."/>
            <person name="Ohm R."/>
            <person name="Pangilinan J."/>
            <person name="Pereira M."/>
            <person name="Perotto S."/>
            <person name="Peter M."/>
            <person name="Riley R."/>
            <person name="Sitrit Y."/>
            <person name="Stielow B."/>
            <person name="Szollosi G."/>
            <person name="Zifcakova L."/>
            <person name="Stursova M."/>
            <person name="Spatafora J.W."/>
            <person name="Tedersoo L."/>
            <person name="Vaario L.-M."/>
            <person name="Yamada A."/>
            <person name="Yan M."/>
            <person name="Wang P."/>
            <person name="Xu J."/>
            <person name="Bruns T."/>
            <person name="Baldrian P."/>
            <person name="Vilgalys R."/>
            <person name="Henrissat B."/>
            <person name="Grigoriev I.V."/>
            <person name="Hibbett D."/>
            <person name="Nagy L.G."/>
            <person name="Martin F.M."/>
        </authorList>
    </citation>
    <scope>NUCLEOTIDE SEQUENCE</scope>
    <source>
        <strain evidence="1">P2</strain>
    </source>
</reference>
<dbReference type="Proteomes" id="UP000886501">
    <property type="component" value="Unassembled WGS sequence"/>
</dbReference>
<reference evidence="1" key="2">
    <citation type="journal article" date="2020" name="Nat. Commun.">
        <title>Large-scale genome sequencing of mycorrhizal fungi provides insights into the early evolution of symbiotic traits.</title>
        <authorList>
            <person name="Miyauchi S."/>
            <person name="Kiss E."/>
            <person name="Kuo A."/>
            <person name="Drula E."/>
            <person name="Kohler A."/>
            <person name="Sanchez-Garcia M."/>
            <person name="Morin E."/>
            <person name="Andreopoulos B."/>
            <person name="Barry K.W."/>
            <person name="Bonito G."/>
            <person name="Buee M."/>
            <person name="Carver A."/>
            <person name="Chen C."/>
            <person name="Cichocki N."/>
            <person name="Clum A."/>
            <person name="Culley D."/>
            <person name="Crous P.W."/>
            <person name="Fauchery L."/>
            <person name="Girlanda M."/>
            <person name="Hayes R.D."/>
            <person name="Keri Z."/>
            <person name="LaButti K."/>
            <person name="Lipzen A."/>
            <person name="Lombard V."/>
            <person name="Magnuson J."/>
            <person name="Maillard F."/>
            <person name="Murat C."/>
            <person name="Nolan M."/>
            <person name="Ohm R.A."/>
            <person name="Pangilinan J."/>
            <person name="Pereira M.F."/>
            <person name="Perotto S."/>
            <person name="Peter M."/>
            <person name="Pfister S."/>
            <person name="Riley R."/>
            <person name="Sitrit Y."/>
            <person name="Stielow J.B."/>
            <person name="Szollosi G."/>
            <person name="Zifcakova L."/>
            <person name="Stursova M."/>
            <person name="Spatafora J.W."/>
            <person name="Tedersoo L."/>
            <person name="Vaario L.M."/>
            <person name="Yamada A."/>
            <person name="Yan M."/>
            <person name="Wang P."/>
            <person name="Xu J."/>
            <person name="Bruns T."/>
            <person name="Baldrian P."/>
            <person name="Vilgalys R."/>
            <person name="Dunand C."/>
            <person name="Henrissat B."/>
            <person name="Grigoriev I.V."/>
            <person name="Hibbett D."/>
            <person name="Nagy L.G."/>
            <person name="Martin F.M."/>
        </authorList>
    </citation>
    <scope>NUCLEOTIDE SEQUENCE</scope>
    <source>
        <strain evidence="1">P2</strain>
    </source>
</reference>
<evidence type="ECO:0000313" key="1">
    <source>
        <dbReference type="EMBL" id="KAF9646572.1"/>
    </source>
</evidence>
<keyword evidence="2" id="KW-1185">Reference proteome</keyword>
<evidence type="ECO:0000313" key="2">
    <source>
        <dbReference type="Proteomes" id="UP000886501"/>
    </source>
</evidence>
<dbReference type="EMBL" id="MU118054">
    <property type="protein sequence ID" value="KAF9646572.1"/>
    <property type="molecule type" value="Genomic_DNA"/>
</dbReference>
<accession>A0ACB6ZAF1</accession>
<organism evidence="1 2">
    <name type="scientific">Thelephora ganbajun</name>
    <name type="common">Ganba fungus</name>
    <dbReference type="NCBI Taxonomy" id="370292"/>
    <lineage>
        <taxon>Eukaryota</taxon>
        <taxon>Fungi</taxon>
        <taxon>Dikarya</taxon>
        <taxon>Basidiomycota</taxon>
        <taxon>Agaricomycotina</taxon>
        <taxon>Agaricomycetes</taxon>
        <taxon>Thelephorales</taxon>
        <taxon>Thelephoraceae</taxon>
        <taxon>Thelephora</taxon>
    </lineage>
</organism>
<proteinExistence type="predicted"/>
<name>A0ACB6ZAF1_THEGA</name>
<protein>
    <submittedName>
        <fullName evidence="1">Uncharacterized protein</fullName>
    </submittedName>
</protein>
<sequence>MESKLKALKVADLKEILKRASFTLPPRVTKSDLIAKILAEPIAIDAYNALHGPTGVNSQQDAPPKQKSAAKPDASAKPPANPLVSPKKLQEPAPAPKPASTTTSTTTPVDATPVGDPELEKRKARAARFGIPLVEPKQTKSTDKKSKERQQPPDDETKLKARADRFGVDTSAEGKKQPARKRGAPEEPTDPEELERRKKRAERFGIPLADTSKA</sequence>
<comment type="caution">
    <text evidence="1">The sequence shown here is derived from an EMBL/GenBank/DDBJ whole genome shotgun (WGS) entry which is preliminary data.</text>
</comment>